<evidence type="ECO:0000256" key="12">
    <source>
        <dbReference type="ARBA" id="ARBA00023136"/>
    </source>
</evidence>
<dbReference type="Pfam" id="PF00069">
    <property type="entry name" value="Pkinase"/>
    <property type="match status" value="1"/>
</dbReference>
<feature type="domain" description="Bulb-type lectin" evidence="21">
    <location>
        <begin position="20"/>
        <end position="141"/>
    </location>
</feature>
<dbReference type="InterPro" id="IPR017441">
    <property type="entry name" value="Protein_kinase_ATP_BS"/>
</dbReference>
<evidence type="ECO:0000256" key="18">
    <source>
        <dbReference type="PROSITE-ProRule" id="PRU10141"/>
    </source>
</evidence>
<dbReference type="InterPro" id="IPR008271">
    <property type="entry name" value="Ser/Thr_kinase_AS"/>
</dbReference>
<evidence type="ECO:0000256" key="10">
    <source>
        <dbReference type="ARBA" id="ARBA00022840"/>
    </source>
</evidence>
<dbReference type="SMART" id="SM00220">
    <property type="entry name" value="S_TKc"/>
    <property type="match status" value="1"/>
</dbReference>
<feature type="chain" id="PRO_5001570302" description="non-specific serine/threonine protein kinase" evidence="19">
    <location>
        <begin position="18"/>
        <end position="598"/>
    </location>
</feature>
<dbReference type="InterPro" id="IPR000719">
    <property type="entry name" value="Prot_kinase_dom"/>
</dbReference>
<dbReference type="Gene3D" id="1.10.510.10">
    <property type="entry name" value="Transferase(Phosphotransferase) domain 1"/>
    <property type="match status" value="1"/>
</dbReference>
<dbReference type="InterPro" id="IPR051343">
    <property type="entry name" value="G-type_lectin_kinases/EP1-like"/>
</dbReference>
<accession>A0A059CXN8</accession>
<dbReference type="PANTHER" id="PTHR47976:SF47">
    <property type="entry name" value="RECEPTOR-LIKE SERINE_THREONINE-PROTEIN KINASE"/>
    <property type="match status" value="1"/>
</dbReference>
<dbReference type="SUPFAM" id="SSF56112">
    <property type="entry name" value="Protein kinase-like (PK-like)"/>
    <property type="match status" value="1"/>
</dbReference>
<reference evidence="22" key="1">
    <citation type="submission" date="2013-07" db="EMBL/GenBank/DDBJ databases">
        <title>The genome of Eucalyptus grandis.</title>
        <authorList>
            <person name="Schmutz J."/>
            <person name="Hayes R."/>
            <person name="Myburg A."/>
            <person name="Tuskan G."/>
            <person name="Grattapaglia D."/>
            <person name="Rokhsar D.S."/>
        </authorList>
    </citation>
    <scope>NUCLEOTIDE SEQUENCE</scope>
    <source>
        <tissue evidence="22">Leaf extractions</tissue>
    </source>
</reference>
<evidence type="ECO:0000256" key="13">
    <source>
        <dbReference type="ARBA" id="ARBA00023157"/>
    </source>
</evidence>
<keyword evidence="15" id="KW-0325">Glycoprotein</keyword>
<protein>
    <recommendedName>
        <fullName evidence="2">non-specific serine/threonine protein kinase</fullName>
        <ecNumber evidence="2">2.7.11.1</ecNumber>
    </recommendedName>
</protein>
<evidence type="ECO:0000313" key="22">
    <source>
        <dbReference type="EMBL" id="KCW82959.1"/>
    </source>
</evidence>
<evidence type="ECO:0000256" key="7">
    <source>
        <dbReference type="ARBA" id="ARBA00022729"/>
    </source>
</evidence>
<dbReference type="SUPFAM" id="SSF51110">
    <property type="entry name" value="alpha-D-mannose-specific plant lectins"/>
    <property type="match status" value="1"/>
</dbReference>
<dbReference type="PROSITE" id="PS50011">
    <property type="entry name" value="PROTEIN_KINASE_DOM"/>
    <property type="match status" value="1"/>
</dbReference>
<dbReference type="InParanoid" id="A0A059CXN8"/>
<keyword evidence="8 18" id="KW-0547">Nucleotide-binding</keyword>
<dbReference type="AlphaFoldDB" id="A0A059CXN8"/>
<dbReference type="FunFam" id="2.90.10.30:FF:000001">
    <property type="entry name" value="Serine/threonine-protein kinase"/>
    <property type="match status" value="1"/>
</dbReference>
<dbReference type="FunFam" id="1.10.510.10:FF:001023">
    <property type="entry name" value="Os07g0541700 protein"/>
    <property type="match status" value="1"/>
</dbReference>
<keyword evidence="9" id="KW-0418">Kinase</keyword>
<proteinExistence type="predicted"/>
<evidence type="ECO:0000256" key="2">
    <source>
        <dbReference type="ARBA" id="ARBA00012513"/>
    </source>
</evidence>
<comment type="subcellular location">
    <subcellularLocation>
        <location evidence="1">Membrane</location>
        <topology evidence="1">Single-pass type I membrane protein</topology>
    </subcellularLocation>
</comment>
<dbReference type="InterPro" id="IPR011009">
    <property type="entry name" value="Kinase-like_dom_sf"/>
</dbReference>
<evidence type="ECO:0000256" key="1">
    <source>
        <dbReference type="ARBA" id="ARBA00004479"/>
    </source>
</evidence>
<dbReference type="InterPro" id="IPR001480">
    <property type="entry name" value="Bulb-type_lectin_dom"/>
</dbReference>
<comment type="catalytic activity">
    <reaction evidence="16">
        <text>L-threonyl-[protein] + ATP = O-phospho-L-threonyl-[protein] + ADP + H(+)</text>
        <dbReference type="Rhea" id="RHEA:46608"/>
        <dbReference type="Rhea" id="RHEA-COMP:11060"/>
        <dbReference type="Rhea" id="RHEA-COMP:11605"/>
        <dbReference type="ChEBI" id="CHEBI:15378"/>
        <dbReference type="ChEBI" id="CHEBI:30013"/>
        <dbReference type="ChEBI" id="CHEBI:30616"/>
        <dbReference type="ChEBI" id="CHEBI:61977"/>
        <dbReference type="ChEBI" id="CHEBI:456216"/>
        <dbReference type="EC" id="2.7.11.1"/>
    </reaction>
</comment>
<evidence type="ECO:0000256" key="9">
    <source>
        <dbReference type="ARBA" id="ARBA00022777"/>
    </source>
</evidence>
<evidence type="ECO:0000256" key="17">
    <source>
        <dbReference type="ARBA" id="ARBA00048679"/>
    </source>
</evidence>
<evidence type="ECO:0000256" key="5">
    <source>
        <dbReference type="ARBA" id="ARBA00022679"/>
    </source>
</evidence>
<dbReference type="FunFam" id="2.90.10.10:FF:000013">
    <property type="entry name" value="G-type lectin S-receptor-like serine/threonine-protein kinase LECRK1"/>
    <property type="match status" value="1"/>
</dbReference>
<sequence>MLRILLLLVTLPLSAKAQTNGNLTLGSSLTADDQNSSWLSPSGEFTFGFRKMGQGAHSLAIWFEKIEDKTIVWSANGDNLAPEGSKIQLTIDCRLVLANPNGRELWSPSLTVAGVAHAAMFDMENFVLLDQGTKVNARYSEMNYSTGRFHFKLKNDGNLAFCATSDPWLASDTYWVSNTNDSGFRLIFNQSGQVYLTARNGTLLKLVTSDTVPTNEFYQRAILEYDGVFRQYVHPEGANSSSALALGWSMVSSPIPPNICQSIRQTTGSGPCGFNSYCALGDDQRPRCHCPPGYIPLDSTNEMNGCRQDFVLQSCDGSRPEACQFALHEMLRTNWPTNDYERTAAQIEDKSFRSRDSKLSRPVQINQATGMQTFTYQELQEATDEFKEELGRGTFGTVYKGVLGSEDTNFVAVKVLPTRTGESEKEFEREVSAIGRTDHKNLVQLLGYCNEGQHRLQVYEFMSNGTLADFLFGASRPSWYRRIEIACDVAQGLSYLHVHCTRHIIHCDIKPQNILLDGSLTAKISDFGIAKLLMVNQTRTITRVRGTRGYLAPEWFRNMPISSKVEVYSFGILLVELICCRKNYKPEAEIEAQIVLVD</sequence>
<feature type="binding site" evidence="18">
    <location>
        <position position="414"/>
    </location>
    <ligand>
        <name>ATP</name>
        <dbReference type="ChEBI" id="CHEBI:30616"/>
    </ligand>
</feature>
<dbReference type="SMART" id="SM00108">
    <property type="entry name" value="B_lectin"/>
    <property type="match status" value="1"/>
</dbReference>
<dbReference type="Gramene" id="KCW82959">
    <property type="protein sequence ID" value="KCW82959"/>
    <property type="gene ID" value="EUGRSUZ_C04344"/>
</dbReference>
<evidence type="ECO:0000256" key="15">
    <source>
        <dbReference type="ARBA" id="ARBA00023180"/>
    </source>
</evidence>
<dbReference type="Gene3D" id="2.90.10.10">
    <property type="entry name" value="Bulb-type lectin domain"/>
    <property type="match status" value="2"/>
</dbReference>
<keyword evidence="13" id="KW-1015">Disulfide bond</keyword>
<evidence type="ECO:0000256" key="11">
    <source>
        <dbReference type="ARBA" id="ARBA00022989"/>
    </source>
</evidence>
<evidence type="ECO:0000256" key="3">
    <source>
        <dbReference type="ARBA" id="ARBA00022527"/>
    </source>
</evidence>
<keyword evidence="14" id="KW-0675">Receptor</keyword>
<dbReference type="FunFam" id="3.30.200.20:FF:000059">
    <property type="entry name" value="S-receptor-like serine/threonine-protein kinase"/>
    <property type="match status" value="1"/>
</dbReference>
<feature type="domain" description="Protein kinase" evidence="20">
    <location>
        <begin position="384"/>
        <end position="598"/>
    </location>
</feature>
<evidence type="ECO:0000256" key="16">
    <source>
        <dbReference type="ARBA" id="ARBA00047899"/>
    </source>
</evidence>
<dbReference type="GO" id="GO:0016020">
    <property type="term" value="C:membrane"/>
    <property type="evidence" value="ECO:0007669"/>
    <property type="project" value="UniProtKB-SubCell"/>
</dbReference>
<keyword evidence="7 19" id="KW-0732">Signal</keyword>
<dbReference type="PANTHER" id="PTHR47976">
    <property type="entry name" value="G-TYPE LECTIN S-RECEPTOR-LIKE SERINE/THREONINE-PROTEIN KINASE SD2-5"/>
    <property type="match status" value="1"/>
</dbReference>
<dbReference type="PROSITE" id="PS50927">
    <property type="entry name" value="BULB_LECTIN"/>
    <property type="match status" value="1"/>
</dbReference>
<feature type="signal peptide" evidence="19">
    <location>
        <begin position="1"/>
        <end position="17"/>
    </location>
</feature>
<dbReference type="EC" id="2.7.11.1" evidence="2"/>
<keyword evidence="11" id="KW-1133">Transmembrane helix</keyword>
<keyword evidence="5" id="KW-0808">Transferase</keyword>
<dbReference type="GO" id="GO:0004674">
    <property type="term" value="F:protein serine/threonine kinase activity"/>
    <property type="evidence" value="ECO:0007669"/>
    <property type="project" value="UniProtKB-KW"/>
</dbReference>
<dbReference type="Gene3D" id="3.30.200.20">
    <property type="entry name" value="Phosphorylase Kinase, domain 1"/>
    <property type="match status" value="1"/>
</dbReference>
<dbReference type="GO" id="GO:0005524">
    <property type="term" value="F:ATP binding"/>
    <property type="evidence" value="ECO:0007669"/>
    <property type="project" value="UniProtKB-UniRule"/>
</dbReference>
<evidence type="ECO:0000256" key="8">
    <source>
        <dbReference type="ARBA" id="ARBA00022741"/>
    </source>
</evidence>
<dbReference type="PROSITE" id="PS00108">
    <property type="entry name" value="PROTEIN_KINASE_ST"/>
    <property type="match status" value="1"/>
</dbReference>
<evidence type="ECO:0000259" key="21">
    <source>
        <dbReference type="PROSITE" id="PS50927"/>
    </source>
</evidence>
<evidence type="ECO:0000256" key="4">
    <source>
        <dbReference type="ARBA" id="ARBA00022536"/>
    </source>
</evidence>
<organism evidence="22">
    <name type="scientific">Eucalyptus grandis</name>
    <name type="common">Flooded gum</name>
    <dbReference type="NCBI Taxonomy" id="71139"/>
    <lineage>
        <taxon>Eukaryota</taxon>
        <taxon>Viridiplantae</taxon>
        <taxon>Streptophyta</taxon>
        <taxon>Embryophyta</taxon>
        <taxon>Tracheophyta</taxon>
        <taxon>Spermatophyta</taxon>
        <taxon>Magnoliopsida</taxon>
        <taxon>eudicotyledons</taxon>
        <taxon>Gunneridae</taxon>
        <taxon>Pentapetalae</taxon>
        <taxon>rosids</taxon>
        <taxon>malvids</taxon>
        <taxon>Myrtales</taxon>
        <taxon>Myrtaceae</taxon>
        <taxon>Myrtoideae</taxon>
        <taxon>Eucalypteae</taxon>
        <taxon>Eucalyptus</taxon>
    </lineage>
</organism>
<dbReference type="InterPro" id="IPR036426">
    <property type="entry name" value="Bulb-type_lectin_dom_sf"/>
</dbReference>
<dbReference type="PROSITE" id="PS00107">
    <property type="entry name" value="PROTEIN_KINASE_ATP"/>
    <property type="match status" value="1"/>
</dbReference>
<evidence type="ECO:0000259" key="20">
    <source>
        <dbReference type="PROSITE" id="PS50011"/>
    </source>
</evidence>
<keyword evidence="4" id="KW-0245">EGF-like domain</keyword>
<gene>
    <name evidence="22" type="ORF">EUGRSUZ_C04344</name>
</gene>
<name>A0A059CXN8_EUCGR</name>
<keyword evidence="10 18" id="KW-0067">ATP-binding</keyword>
<dbReference type="EMBL" id="KK198755">
    <property type="protein sequence ID" value="KCW82959.1"/>
    <property type="molecule type" value="Genomic_DNA"/>
</dbReference>
<comment type="catalytic activity">
    <reaction evidence="17">
        <text>L-seryl-[protein] + ATP = O-phospho-L-seryl-[protein] + ADP + H(+)</text>
        <dbReference type="Rhea" id="RHEA:17989"/>
        <dbReference type="Rhea" id="RHEA-COMP:9863"/>
        <dbReference type="Rhea" id="RHEA-COMP:11604"/>
        <dbReference type="ChEBI" id="CHEBI:15378"/>
        <dbReference type="ChEBI" id="CHEBI:29999"/>
        <dbReference type="ChEBI" id="CHEBI:30616"/>
        <dbReference type="ChEBI" id="CHEBI:83421"/>
        <dbReference type="ChEBI" id="CHEBI:456216"/>
        <dbReference type="EC" id="2.7.11.1"/>
    </reaction>
</comment>
<keyword evidence="3" id="KW-0723">Serine/threonine-protein kinase</keyword>
<evidence type="ECO:0000256" key="14">
    <source>
        <dbReference type="ARBA" id="ARBA00023170"/>
    </source>
</evidence>
<evidence type="ECO:0000256" key="6">
    <source>
        <dbReference type="ARBA" id="ARBA00022692"/>
    </source>
</evidence>
<keyword evidence="6" id="KW-0812">Transmembrane</keyword>
<evidence type="ECO:0000256" key="19">
    <source>
        <dbReference type="SAM" id="SignalP"/>
    </source>
</evidence>
<keyword evidence="12" id="KW-0472">Membrane</keyword>